<evidence type="ECO:0000313" key="2">
    <source>
        <dbReference type="EMBL" id="KAF0691211.1"/>
    </source>
</evidence>
<reference evidence="3 4" key="1">
    <citation type="submission" date="2019-03" db="EMBL/GenBank/DDBJ databases">
        <authorList>
            <person name="Gaulin E."/>
            <person name="Dumas B."/>
        </authorList>
    </citation>
    <scope>NUCLEOTIDE SEQUENCE [LARGE SCALE GENOMIC DNA]</scope>
    <source>
        <strain evidence="3">CBS 568.67</strain>
    </source>
</reference>
<feature type="region of interest" description="Disordered" evidence="1">
    <location>
        <begin position="284"/>
        <end position="306"/>
    </location>
</feature>
<reference evidence="2" key="2">
    <citation type="submission" date="2019-06" db="EMBL/GenBank/DDBJ databases">
        <title>Genomics analysis of Aphanomyces spp. identifies a new class of oomycete effector associated with host adaptation.</title>
        <authorList>
            <person name="Gaulin E."/>
        </authorList>
    </citation>
    <scope>NUCLEOTIDE SEQUENCE</scope>
    <source>
        <strain evidence="2">CBS 578.67</strain>
    </source>
</reference>
<proteinExistence type="predicted"/>
<protein>
    <submittedName>
        <fullName evidence="3">Aste57867_17511 protein</fullName>
    </submittedName>
</protein>
<evidence type="ECO:0000256" key="1">
    <source>
        <dbReference type="SAM" id="MobiDB-lite"/>
    </source>
</evidence>
<evidence type="ECO:0000313" key="3">
    <source>
        <dbReference type="EMBL" id="VFT94264.1"/>
    </source>
</evidence>
<name>A0A485L8P0_9STRA</name>
<sequence length="306" mass="34877">MSDTRKRNAVKKHSAAYRMKNREMLRLKNREWKVQNKDRVAAQKAAYREKNRERIRAHDREYYYKKTGKMPSSEDAHGMADSAAPILPPCLPPPSFSTYMNPPLPPEPLGHRPREPSIAVSASHHGDRFDLPPPLPPSDYPISDILSNRPPAAAAAARDGSLAPPGDACSTTSSSSVKAKPRKRNMDKQAEYDRAYRERNKAKLAQKSRAYYQTYKDRVLTYKALNREKVLATTREWKERNKERVQVQRKAYREANIERIREHDRKMYRAKKDKAVLDANKAGGIPHEATCAPTTKSPAAPTYVEV</sequence>
<feature type="region of interest" description="Disordered" evidence="1">
    <location>
        <begin position="97"/>
        <end position="200"/>
    </location>
</feature>
<dbReference type="OrthoDB" id="68995at2759"/>
<dbReference type="AlphaFoldDB" id="A0A485L8P0"/>
<feature type="compositionally biased region" description="Basic and acidic residues" evidence="1">
    <location>
        <begin position="184"/>
        <end position="200"/>
    </location>
</feature>
<organism evidence="3 4">
    <name type="scientific">Aphanomyces stellatus</name>
    <dbReference type="NCBI Taxonomy" id="120398"/>
    <lineage>
        <taxon>Eukaryota</taxon>
        <taxon>Sar</taxon>
        <taxon>Stramenopiles</taxon>
        <taxon>Oomycota</taxon>
        <taxon>Saprolegniomycetes</taxon>
        <taxon>Saprolegniales</taxon>
        <taxon>Verrucalvaceae</taxon>
        <taxon>Aphanomyces</taxon>
    </lineage>
</organism>
<dbReference type="EMBL" id="CAADRA010006199">
    <property type="protein sequence ID" value="VFT94264.1"/>
    <property type="molecule type" value="Genomic_DNA"/>
</dbReference>
<gene>
    <name evidence="3" type="primary">Aste57867_17511</name>
    <name evidence="2" type="ORF">As57867_017451</name>
    <name evidence="3" type="ORF">ASTE57867_17511</name>
</gene>
<dbReference type="EMBL" id="VJMH01006178">
    <property type="protein sequence ID" value="KAF0691211.1"/>
    <property type="molecule type" value="Genomic_DNA"/>
</dbReference>
<keyword evidence="4" id="KW-1185">Reference proteome</keyword>
<evidence type="ECO:0000313" key="4">
    <source>
        <dbReference type="Proteomes" id="UP000332933"/>
    </source>
</evidence>
<accession>A0A485L8P0</accession>
<dbReference type="Proteomes" id="UP000332933">
    <property type="component" value="Unassembled WGS sequence"/>
</dbReference>